<geneLocation type="plasmid" evidence="4">
    <name>unnamed</name>
</geneLocation>
<evidence type="ECO:0000313" key="5">
    <source>
        <dbReference type="Proteomes" id="UP000019024"/>
    </source>
</evidence>
<dbReference type="KEGG" id="hlr:HALLA_00095"/>
<keyword evidence="4" id="KW-0614">Plasmid</keyword>
<dbReference type="PANTHER" id="PTHR13789:SF309">
    <property type="entry name" value="PUTATIVE (AFU_ORTHOLOGUE AFUA_6G14510)-RELATED"/>
    <property type="match status" value="1"/>
</dbReference>
<keyword evidence="1" id="KW-0560">Oxidoreductase</keyword>
<dbReference type="InterPro" id="IPR050493">
    <property type="entry name" value="FAD-dep_Monooxygenase_BioMet"/>
</dbReference>
<evidence type="ECO:0000256" key="1">
    <source>
        <dbReference type="ARBA" id="ARBA00023002"/>
    </source>
</evidence>
<evidence type="ECO:0000313" key="4">
    <source>
        <dbReference type="EMBL" id="AHG01723.1"/>
    </source>
</evidence>
<dbReference type="HOGENOM" id="CLU_1060082_0_0_2"/>
<dbReference type="eggNOG" id="arCOG00570">
    <property type="taxonomic scope" value="Archaea"/>
</dbReference>
<dbReference type="EMBL" id="CP007057">
    <property type="protein sequence ID" value="AHG01723.1"/>
    <property type="molecule type" value="Genomic_DNA"/>
</dbReference>
<keyword evidence="2" id="KW-0503">Monooxygenase</keyword>
<dbReference type="AlphaFoldDB" id="W0JXF6"/>
<feature type="domain" description="FAD-binding" evidence="3">
    <location>
        <begin position="8"/>
        <end position="201"/>
    </location>
</feature>
<protein>
    <recommendedName>
        <fullName evidence="3">FAD-binding domain-containing protein</fullName>
    </recommendedName>
</protein>
<dbReference type="Pfam" id="PF01494">
    <property type="entry name" value="FAD_binding_3"/>
    <property type="match status" value="1"/>
</dbReference>
<dbReference type="Proteomes" id="UP000019024">
    <property type="component" value="Plasmid unnamed2"/>
</dbReference>
<dbReference type="GO" id="GO:0071949">
    <property type="term" value="F:FAD binding"/>
    <property type="evidence" value="ECO:0007669"/>
    <property type="project" value="InterPro"/>
</dbReference>
<reference evidence="4 5" key="1">
    <citation type="submission" date="2014-01" db="EMBL/GenBank/DDBJ databases">
        <authorList>
            <consortium name="DOE Joint Genome Institute"/>
            <person name="Anderson I."/>
            <person name="Huntemann M."/>
            <person name="Han J."/>
            <person name="Chen A."/>
            <person name="Kyrpides N."/>
            <person name="Mavromatis K."/>
            <person name="Markowitz V."/>
            <person name="Palaniappan K."/>
            <person name="Ivanova N."/>
            <person name="Schaumberg A."/>
            <person name="Pati A."/>
            <person name="Liolios K."/>
            <person name="Nordberg H.P."/>
            <person name="Cantor M.N."/>
            <person name="Hua S.X."/>
            <person name="Woyke T."/>
        </authorList>
    </citation>
    <scope>NUCLEOTIDE SEQUENCE [LARGE SCALE GENOMIC DNA]</scope>
    <source>
        <strain evidence="4 5">XH-48</strain>
        <plasmid evidence="5">2</plasmid>
    </source>
</reference>
<dbReference type="InterPro" id="IPR036188">
    <property type="entry name" value="FAD/NAD-bd_sf"/>
</dbReference>
<dbReference type="PATRIC" id="fig|797299.3.peg.3451"/>
<dbReference type="SUPFAM" id="SSF51905">
    <property type="entry name" value="FAD/NAD(P)-binding domain"/>
    <property type="match status" value="1"/>
</dbReference>
<sequence length="262" mass="28058">MARFADGTHIQPDILIGADGIDSSVRDVIAAGIEPQALESIVYRAVTTVDLPEAYRSQGVEIWGNGTYTGGAPIDADRFYWFATAPGPAPADSTGPVDTIAALRNRYADYPEPIPTVVGSLDADEVFVTGLRDIPSLETWSCGSVVIAGDAAHGMLPFAGQGAAQAIEDALALVHALDMQDGPTTAFEEFETKRKPRADRIRSESHRLGMLGLVQSSVGIRARNLAVKLLPGTIFRWFRRRRAAQTSLPEPTTPTEPADIST</sequence>
<evidence type="ECO:0000259" key="3">
    <source>
        <dbReference type="Pfam" id="PF01494"/>
    </source>
</evidence>
<dbReference type="InterPro" id="IPR002938">
    <property type="entry name" value="FAD-bd"/>
</dbReference>
<keyword evidence="5" id="KW-1185">Reference proteome</keyword>
<dbReference type="PRINTS" id="PR00420">
    <property type="entry name" value="RNGMNOXGNASE"/>
</dbReference>
<evidence type="ECO:0000256" key="2">
    <source>
        <dbReference type="ARBA" id="ARBA00023033"/>
    </source>
</evidence>
<dbReference type="PANTHER" id="PTHR13789">
    <property type="entry name" value="MONOOXYGENASE"/>
    <property type="match status" value="1"/>
</dbReference>
<gene>
    <name evidence="4" type="ORF">HALLA_00095</name>
</gene>
<dbReference type="GO" id="GO:0004497">
    <property type="term" value="F:monooxygenase activity"/>
    <property type="evidence" value="ECO:0007669"/>
    <property type="project" value="UniProtKB-KW"/>
</dbReference>
<dbReference type="Gene3D" id="3.50.50.60">
    <property type="entry name" value="FAD/NAD(P)-binding domain"/>
    <property type="match status" value="1"/>
</dbReference>
<proteinExistence type="predicted"/>
<organism evidence="4 5">
    <name type="scientific">Halostagnicola larsenii XH-48</name>
    <dbReference type="NCBI Taxonomy" id="797299"/>
    <lineage>
        <taxon>Archaea</taxon>
        <taxon>Methanobacteriati</taxon>
        <taxon>Methanobacteriota</taxon>
        <taxon>Stenosarchaea group</taxon>
        <taxon>Halobacteria</taxon>
        <taxon>Halobacteriales</taxon>
        <taxon>Natrialbaceae</taxon>
        <taxon>Halostagnicola</taxon>
    </lineage>
</organism>
<name>W0JXF6_9EURY</name>
<accession>W0JXF6</accession>